<organism evidence="1 2">
    <name type="scientific">Panagrolaimus sp. ES5</name>
    <dbReference type="NCBI Taxonomy" id="591445"/>
    <lineage>
        <taxon>Eukaryota</taxon>
        <taxon>Metazoa</taxon>
        <taxon>Ecdysozoa</taxon>
        <taxon>Nematoda</taxon>
        <taxon>Chromadorea</taxon>
        <taxon>Rhabditida</taxon>
        <taxon>Tylenchina</taxon>
        <taxon>Panagrolaimomorpha</taxon>
        <taxon>Panagrolaimoidea</taxon>
        <taxon>Panagrolaimidae</taxon>
        <taxon>Panagrolaimus</taxon>
    </lineage>
</organism>
<dbReference type="Proteomes" id="UP000887579">
    <property type="component" value="Unplaced"/>
</dbReference>
<accession>A0AC34F2E8</accession>
<name>A0AC34F2E8_9BILA</name>
<sequence>MAVKIITENPFNGISHSIGYRSTCAVTGNGTTETNFGIPFSDNKNIDNQCGIKFDKVIGVYWVEVVVHKDLIDGNEYERIFNVSCDINKSMTYQPKFDYFLELYPFLPIDKQETPENNGKIYILDAFMASFDDFERYRNLFKMTNCFVESENGSAVEIIDSNGCSKNPKFVTNVAYKNEWASFNLSSVNQYMKISKASKNDSSDTDSEDDYWYYESYKTTKTQGRPVKVINLSKIYENPYVTMQNFVPKVPEHRSSFSCVEENPVYVCQKMPQNTYI</sequence>
<protein>
    <submittedName>
        <fullName evidence="2">Uncharacterized protein</fullName>
    </submittedName>
</protein>
<evidence type="ECO:0000313" key="1">
    <source>
        <dbReference type="Proteomes" id="UP000887579"/>
    </source>
</evidence>
<proteinExistence type="predicted"/>
<dbReference type="WBParaSite" id="ES5_v2.g11127.t1">
    <property type="protein sequence ID" value="ES5_v2.g11127.t1"/>
    <property type="gene ID" value="ES5_v2.g11127"/>
</dbReference>
<reference evidence="2" key="1">
    <citation type="submission" date="2022-11" db="UniProtKB">
        <authorList>
            <consortium name="WormBaseParasite"/>
        </authorList>
    </citation>
    <scope>IDENTIFICATION</scope>
</reference>
<evidence type="ECO:0000313" key="2">
    <source>
        <dbReference type="WBParaSite" id="ES5_v2.g11127.t1"/>
    </source>
</evidence>